<keyword evidence="1" id="KW-0175">Coiled coil</keyword>
<feature type="domain" description="TsaA-like" evidence="3">
    <location>
        <begin position="79"/>
        <end position="217"/>
    </location>
</feature>
<dbReference type="OrthoDB" id="4882at2759"/>
<dbReference type="PANTHER" id="PTHR12818:SF0">
    <property type="entry name" value="TRNA (ADENINE(37)-N6)-METHYLTRANSFERASE"/>
    <property type="match status" value="1"/>
</dbReference>
<feature type="region of interest" description="Disordered" evidence="2">
    <location>
        <begin position="247"/>
        <end position="336"/>
    </location>
</feature>
<evidence type="ECO:0000256" key="2">
    <source>
        <dbReference type="SAM" id="MobiDB-lite"/>
    </source>
</evidence>
<protein>
    <submittedName>
        <fullName evidence="4">(apollo) hypothetical protein</fullName>
    </submittedName>
</protein>
<gene>
    <name evidence="4" type="ORF">PAPOLLO_LOCUS877</name>
</gene>
<organism evidence="4 5">
    <name type="scientific">Parnassius apollo</name>
    <name type="common">Apollo butterfly</name>
    <name type="synonym">Papilio apollo</name>
    <dbReference type="NCBI Taxonomy" id="110799"/>
    <lineage>
        <taxon>Eukaryota</taxon>
        <taxon>Metazoa</taxon>
        <taxon>Ecdysozoa</taxon>
        <taxon>Arthropoda</taxon>
        <taxon>Hexapoda</taxon>
        <taxon>Insecta</taxon>
        <taxon>Pterygota</taxon>
        <taxon>Neoptera</taxon>
        <taxon>Endopterygota</taxon>
        <taxon>Lepidoptera</taxon>
        <taxon>Glossata</taxon>
        <taxon>Ditrysia</taxon>
        <taxon>Papilionoidea</taxon>
        <taxon>Papilionidae</taxon>
        <taxon>Parnassiinae</taxon>
        <taxon>Parnassini</taxon>
        <taxon>Parnassius</taxon>
        <taxon>Parnassius</taxon>
    </lineage>
</organism>
<dbReference type="PROSITE" id="PS51668">
    <property type="entry name" value="TSAA_2"/>
    <property type="match status" value="1"/>
</dbReference>
<dbReference type="InterPro" id="IPR040372">
    <property type="entry name" value="YaeB-like"/>
</dbReference>
<dbReference type="NCBIfam" id="TIGR00104">
    <property type="entry name" value="tRNA_TsaA"/>
    <property type="match status" value="1"/>
</dbReference>
<proteinExistence type="predicted"/>
<dbReference type="PANTHER" id="PTHR12818">
    <property type="entry name" value="TRNA (ADENINE(37)-N6)-METHYLTRANSFERASE"/>
    <property type="match status" value="1"/>
</dbReference>
<evidence type="ECO:0000259" key="3">
    <source>
        <dbReference type="PROSITE" id="PS51668"/>
    </source>
</evidence>
<keyword evidence="5" id="KW-1185">Reference proteome</keyword>
<name>A0A8S3W133_PARAO</name>
<evidence type="ECO:0000313" key="5">
    <source>
        <dbReference type="Proteomes" id="UP000691718"/>
    </source>
</evidence>
<reference evidence="4" key="1">
    <citation type="submission" date="2021-04" db="EMBL/GenBank/DDBJ databases">
        <authorList>
            <person name="Tunstrom K."/>
        </authorList>
    </citation>
    <scope>NUCLEOTIDE SEQUENCE</scope>
</reference>
<dbReference type="EMBL" id="CAJQZP010000049">
    <property type="protein sequence ID" value="CAG4934809.1"/>
    <property type="molecule type" value="Genomic_DNA"/>
</dbReference>
<evidence type="ECO:0000313" key="4">
    <source>
        <dbReference type="EMBL" id="CAG4934809.1"/>
    </source>
</evidence>
<accession>A0A8S3W133</accession>
<feature type="compositionally biased region" description="Low complexity" evidence="2">
    <location>
        <begin position="284"/>
        <end position="303"/>
    </location>
</feature>
<dbReference type="Proteomes" id="UP000691718">
    <property type="component" value="Unassembled WGS sequence"/>
</dbReference>
<comment type="caution">
    <text evidence="4">The sequence shown here is derived from an EMBL/GenBank/DDBJ whole genome shotgun (WGS) entry which is preliminary data.</text>
</comment>
<dbReference type="InterPro" id="IPR023370">
    <property type="entry name" value="TrmO-like_N"/>
</dbReference>
<feature type="compositionally biased region" description="Basic and acidic residues" evidence="2">
    <location>
        <begin position="313"/>
        <end position="326"/>
    </location>
</feature>
<feature type="coiled-coil region" evidence="1">
    <location>
        <begin position="5"/>
        <end position="32"/>
    </location>
</feature>
<dbReference type="AlphaFoldDB" id="A0A8S3W133"/>
<sequence length="441" mass="48856">MTENIEYYMNQIVSARTEIKNLRQRLSALKHEHAKELKGIKTILNGLRCTECAAKATTIINDSLEDQPSTSDSTGLITFQPIGYIETSFGNKRAVPRQPSVLAKSKGIIIINTNVFTNPDHAMSGLEEFSHMWIIFHCHATESTNVPAKVTPPRLCGERRGVFSTRSPHRPCPIGLSLVKISSIEGNKIYFEGVDMVNGTPVLDIKPYIPHYDCPAPFVDAAMSLVRPPTEGISDAVDGLASLRIGDDNFSVGSLSPRVTNPMGMPSESHSPYDDETSPDRQSDPTTPISPSPDSHSSVDMSDATFQNRSPLRRPETERGAPDGQERFTPPQLAHIHNTNHDGVRVASWISNPPSQTYEVRFTEEAFHRLNDLIGERAQSFKSNIESLLSEDPRSLYVRSRYPDHEYSCVLEDLSISCVFDSATSMCTIIAVRNADELQQS</sequence>
<dbReference type="Pfam" id="PF01980">
    <property type="entry name" value="TrmO_N"/>
    <property type="match status" value="1"/>
</dbReference>
<dbReference type="CDD" id="cd09281">
    <property type="entry name" value="UPF0066"/>
    <property type="match status" value="1"/>
</dbReference>
<evidence type="ECO:0000256" key="1">
    <source>
        <dbReference type="SAM" id="Coils"/>
    </source>
</evidence>